<evidence type="ECO:0000256" key="1">
    <source>
        <dbReference type="ARBA" id="ARBA00001947"/>
    </source>
</evidence>
<dbReference type="PROSITE" id="PS51318">
    <property type="entry name" value="TAT"/>
    <property type="match status" value="1"/>
</dbReference>
<dbReference type="InterPro" id="IPR013149">
    <property type="entry name" value="ADH-like_C"/>
</dbReference>
<dbReference type="FunFam" id="3.40.50.720:FF:000473">
    <property type="entry name" value="NADP-dependent alcohol dehydrogenase"/>
    <property type="match status" value="1"/>
</dbReference>
<dbReference type="Gene3D" id="3.90.180.10">
    <property type="entry name" value="Medium-chain alcohol dehydrogenases, catalytic domain"/>
    <property type="match status" value="1"/>
</dbReference>
<dbReference type="SUPFAM" id="SSF51735">
    <property type="entry name" value="NAD(P)-binding Rossmann-fold domains"/>
    <property type="match status" value="1"/>
</dbReference>
<feature type="domain" description="Enoyl reductase (ER)" evidence="7">
    <location>
        <begin position="81"/>
        <end position="415"/>
    </location>
</feature>
<protein>
    <submittedName>
        <fullName evidence="8">Zinc-dependent alcohol dehydrogenase</fullName>
    </submittedName>
</protein>
<dbReference type="InterPro" id="IPR020843">
    <property type="entry name" value="ER"/>
</dbReference>
<dbReference type="AlphaFoldDB" id="A0A7H9CIJ4"/>
<dbReference type="SMART" id="SM00829">
    <property type="entry name" value="PKS_ER"/>
    <property type="match status" value="1"/>
</dbReference>
<dbReference type="GO" id="GO:0016616">
    <property type="term" value="F:oxidoreductase activity, acting on the CH-OH group of donors, NAD or NADP as acceptor"/>
    <property type="evidence" value="ECO:0007669"/>
    <property type="project" value="InterPro"/>
</dbReference>
<dbReference type="Proteomes" id="UP000509414">
    <property type="component" value="Chromosome"/>
</dbReference>
<keyword evidence="6" id="KW-0732">Signal</keyword>
<keyword evidence="4" id="KW-0560">Oxidoreductase</keyword>
<dbReference type="CDD" id="cd05283">
    <property type="entry name" value="CAD1"/>
    <property type="match status" value="1"/>
</dbReference>
<feature type="chain" id="PRO_5028950380" evidence="6">
    <location>
        <begin position="34"/>
        <end position="421"/>
    </location>
</feature>
<keyword evidence="9" id="KW-1185">Reference proteome</keyword>
<keyword evidence="2 5" id="KW-0479">Metal-binding</keyword>
<evidence type="ECO:0000256" key="4">
    <source>
        <dbReference type="ARBA" id="ARBA00023002"/>
    </source>
</evidence>
<dbReference type="Pfam" id="PF08240">
    <property type="entry name" value="ADH_N"/>
    <property type="match status" value="1"/>
</dbReference>
<comment type="similarity">
    <text evidence="5">Belongs to the zinc-containing alcohol dehydrogenase family.</text>
</comment>
<dbReference type="KEGG" id="cinf:CINF_0066"/>
<dbReference type="Pfam" id="PF00107">
    <property type="entry name" value="ADH_zinc_N"/>
    <property type="match status" value="1"/>
</dbReference>
<proteinExistence type="inferred from homology"/>
<dbReference type="InterPro" id="IPR002328">
    <property type="entry name" value="ADH_Zn_CS"/>
</dbReference>
<dbReference type="InterPro" id="IPR006311">
    <property type="entry name" value="TAT_signal"/>
</dbReference>
<organism evidence="8 9">
    <name type="scientific">Candidatus Campylobacter infans</name>
    <dbReference type="NCBI Taxonomy" id="2561898"/>
    <lineage>
        <taxon>Bacteria</taxon>
        <taxon>Pseudomonadati</taxon>
        <taxon>Campylobacterota</taxon>
        <taxon>Epsilonproteobacteria</taxon>
        <taxon>Campylobacterales</taxon>
        <taxon>Campylobacteraceae</taxon>
        <taxon>Campylobacter</taxon>
    </lineage>
</organism>
<dbReference type="InterPro" id="IPR013154">
    <property type="entry name" value="ADH-like_N"/>
</dbReference>
<evidence type="ECO:0000256" key="6">
    <source>
        <dbReference type="SAM" id="SignalP"/>
    </source>
</evidence>
<gene>
    <name evidence="8" type="ORF">CINF_0066</name>
</gene>
<dbReference type="InterPro" id="IPR011032">
    <property type="entry name" value="GroES-like_sf"/>
</dbReference>
<dbReference type="SUPFAM" id="SSF50129">
    <property type="entry name" value="GroES-like"/>
    <property type="match status" value="1"/>
</dbReference>
<dbReference type="InterPro" id="IPR036291">
    <property type="entry name" value="NAD(P)-bd_dom_sf"/>
</dbReference>
<name>A0A7H9CIJ4_9BACT</name>
<dbReference type="EMBL" id="CP049075">
    <property type="protein sequence ID" value="QLI04619.1"/>
    <property type="molecule type" value="Genomic_DNA"/>
</dbReference>
<evidence type="ECO:0000313" key="8">
    <source>
        <dbReference type="EMBL" id="QLI04619.1"/>
    </source>
</evidence>
<evidence type="ECO:0000313" key="9">
    <source>
        <dbReference type="Proteomes" id="UP000509414"/>
    </source>
</evidence>
<dbReference type="InterPro" id="IPR047109">
    <property type="entry name" value="CAD-like"/>
</dbReference>
<feature type="signal peptide" evidence="6">
    <location>
        <begin position="1"/>
        <end position="33"/>
    </location>
</feature>
<comment type="cofactor">
    <cofactor evidence="1 5">
        <name>Zn(2+)</name>
        <dbReference type="ChEBI" id="CHEBI:29105"/>
    </cofactor>
</comment>
<evidence type="ECO:0000259" key="7">
    <source>
        <dbReference type="SMART" id="SM00829"/>
    </source>
</evidence>
<keyword evidence="3 5" id="KW-0862">Zinc</keyword>
<dbReference type="PROSITE" id="PS00059">
    <property type="entry name" value="ADH_ZINC"/>
    <property type="match status" value="1"/>
</dbReference>
<reference evidence="8 9" key="1">
    <citation type="submission" date="2020-02" db="EMBL/GenBank/DDBJ databases">
        <title>Complete genome sequence of the novel Campylobacter species Candidatus Campylobacter infans.</title>
        <authorList>
            <person name="Duim B."/>
            <person name="Zomer A."/>
            <person name="van der Graaf L."/>
            <person name="Wagenaar J."/>
        </authorList>
    </citation>
    <scope>NUCLEOTIDE SEQUENCE [LARGE SCALE GENOMIC DNA]</scope>
    <source>
        <strain evidence="8 9">19S00001</strain>
    </source>
</reference>
<dbReference type="GO" id="GO:0008270">
    <property type="term" value="F:zinc ion binding"/>
    <property type="evidence" value="ECO:0007669"/>
    <property type="project" value="InterPro"/>
</dbReference>
<evidence type="ECO:0000256" key="3">
    <source>
        <dbReference type="ARBA" id="ARBA00022833"/>
    </source>
</evidence>
<accession>A0A7H9CIJ4</accession>
<dbReference type="PANTHER" id="PTHR42683">
    <property type="entry name" value="ALDEHYDE REDUCTASE"/>
    <property type="match status" value="1"/>
</dbReference>
<sequence>MKNSSSRRDFIANSAKLGVALGAVASLPLGAFAQNTGANSNSNLTKNSGANSTNSVVGTNEAIMQAKNGSRIQSKGYAAFGKDFKFKPYSFTRHALGEKDILIEILYAGICHSDLHSVAGDHHEPIYPIVPGHEIAGRVVAVGKKVSKFKVGDYAGIGCMVNSCGKCEACKRSEEQFCTNAKTVFTYNSTDHFHGGENTYGGYSNNYVVSENFAIKVPKGAQIQKVAPLLCAGITTYSPIMFSKVKKGQKVAVAGVGGLGHMAVKYMVALGAEVTGFDIVDKKEAVLKLGAKRFVKVGSKEFDEIKNEFDFIISTIPYHYDINAYQKMLKMYGEMAIVGLPAPKDNPNLNANAMIWNFRRKIYSSLIGGIKETQEMLDFSVKHNIYPEIELIPINELDSAYQKVAQGKANFRFVIDMKTLS</sequence>
<dbReference type="Gene3D" id="3.40.50.720">
    <property type="entry name" value="NAD(P)-binding Rossmann-like Domain"/>
    <property type="match status" value="1"/>
</dbReference>
<evidence type="ECO:0000256" key="5">
    <source>
        <dbReference type="RuleBase" id="RU361277"/>
    </source>
</evidence>
<evidence type="ECO:0000256" key="2">
    <source>
        <dbReference type="ARBA" id="ARBA00022723"/>
    </source>
</evidence>